<sequence>MRPKSDWLLGIHGDNAWGRSDDPSLLPDSWAASLSYSRTWAYADGLQGFLLNNGGKEVPPSQAQPGDIIFYDQDGPRDGVQHGEAHHAAVITSVTPDGDIKYTQHNADYKNVSLDGHLPSFVESKGAQRIRIVRPMPNWY</sequence>
<name>A0ABT1PG58_9ACTN</name>
<dbReference type="EMBL" id="JANFNH010000026">
    <property type="protein sequence ID" value="MCQ4044367.1"/>
    <property type="molecule type" value="Genomic_DNA"/>
</dbReference>
<dbReference type="RefSeq" id="WP_255930236.1">
    <property type="nucleotide sequence ID" value="NZ_JANFNH010000026.1"/>
</dbReference>
<gene>
    <name evidence="2" type="ORF">NON19_20620</name>
</gene>
<dbReference type="InterPro" id="IPR024301">
    <property type="entry name" value="Amidase_6"/>
</dbReference>
<keyword evidence="3" id="KW-1185">Reference proteome</keyword>
<evidence type="ECO:0000313" key="3">
    <source>
        <dbReference type="Proteomes" id="UP001206206"/>
    </source>
</evidence>
<evidence type="ECO:0000313" key="2">
    <source>
        <dbReference type="EMBL" id="MCQ4044367.1"/>
    </source>
</evidence>
<protein>
    <submittedName>
        <fullName evidence="2">Amidase domain-containing protein</fullName>
    </submittedName>
</protein>
<dbReference type="Pfam" id="PF12671">
    <property type="entry name" value="Amidase_6"/>
    <property type="match status" value="1"/>
</dbReference>
<accession>A0ABT1PG58</accession>
<dbReference type="Gene3D" id="3.90.1720.10">
    <property type="entry name" value="endopeptidase domain like (from Nostoc punctiforme)"/>
    <property type="match status" value="1"/>
</dbReference>
<feature type="domain" description="Putative amidase" evidence="1">
    <location>
        <begin position="30"/>
        <end position="115"/>
    </location>
</feature>
<dbReference type="Proteomes" id="UP001206206">
    <property type="component" value="Unassembled WGS sequence"/>
</dbReference>
<reference evidence="2 3" key="1">
    <citation type="submission" date="2022-06" db="EMBL/GenBank/DDBJ databases">
        <title>Draft genome sequence of type strain Streptomyces rubrisoli DSM 42083.</title>
        <authorList>
            <person name="Duangmal K."/>
            <person name="Klaysubun C."/>
        </authorList>
    </citation>
    <scope>NUCLEOTIDE SEQUENCE [LARGE SCALE GENOMIC DNA]</scope>
    <source>
        <strain evidence="2 3">DSM 42083</strain>
    </source>
</reference>
<proteinExistence type="predicted"/>
<comment type="caution">
    <text evidence="2">The sequence shown here is derived from an EMBL/GenBank/DDBJ whole genome shotgun (WGS) entry which is preliminary data.</text>
</comment>
<evidence type="ECO:0000259" key="1">
    <source>
        <dbReference type="Pfam" id="PF12671"/>
    </source>
</evidence>
<organism evidence="2 3">
    <name type="scientific">Streptantibioticus rubrisoli</name>
    <dbReference type="NCBI Taxonomy" id="1387313"/>
    <lineage>
        <taxon>Bacteria</taxon>
        <taxon>Bacillati</taxon>
        <taxon>Actinomycetota</taxon>
        <taxon>Actinomycetes</taxon>
        <taxon>Kitasatosporales</taxon>
        <taxon>Streptomycetaceae</taxon>
        <taxon>Streptantibioticus</taxon>
    </lineage>
</organism>